<evidence type="ECO:0000259" key="7">
    <source>
        <dbReference type="PROSITE" id="PS51900"/>
    </source>
</evidence>
<evidence type="ECO:0000256" key="5">
    <source>
        <dbReference type="PROSITE-ProRule" id="PRU01248"/>
    </source>
</evidence>
<dbReference type="InterPro" id="IPR010998">
    <property type="entry name" value="Integrase_recombinase_N"/>
</dbReference>
<dbReference type="Pfam" id="PF14659">
    <property type="entry name" value="Phage_int_SAM_3"/>
    <property type="match status" value="1"/>
</dbReference>
<comment type="caution">
    <text evidence="8">The sequence shown here is derived from an EMBL/GenBank/DDBJ whole genome shotgun (WGS) entry which is preliminary data.</text>
</comment>
<keyword evidence="4" id="KW-0233">DNA recombination</keyword>
<feature type="domain" description="Tyr recombinase" evidence="6">
    <location>
        <begin position="195"/>
        <end position="396"/>
    </location>
</feature>
<dbReference type="PROSITE" id="PS51898">
    <property type="entry name" value="TYR_RECOMBINASE"/>
    <property type="match status" value="1"/>
</dbReference>
<evidence type="ECO:0000313" key="8">
    <source>
        <dbReference type="EMBL" id="MFE1356479.1"/>
    </source>
</evidence>
<dbReference type="InterPro" id="IPR013762">
    <property type="entry name" value="Integrase-like_cat_sf"/>
</dbReference>
<proteinExistence type="inferred from homology"/>
<keyword evidence="9" id="KW-1185">Reference proteome</keyword>
<dbReference type="CDD" id="cd01189">
    <property type="entry name" value="INT_ICEBs1_C_like"/>
    <property type="match status" value="1"/>
</dbReference>
<evidence type="ECO:0000256" key="4">
    <source>
        <dbReference type="ARBA" id="ARBA00023172"/>
    </source>
</evidence>
<comment type="similarity">
    <text evidence="1">Belongs to the 'phage' integrase family.</text>
</comment>
<evidence type="ECO:0000259" key="6">
    <source>
        <dbReference type="PROSITE" id="PS51898"/>
    </source>
</evidence>
<evidence type="ECO:0000256" key="3">
    <source>
        <dbReference type="ARBA" id="ARBA00023125"/>
    </source>
</evidence>
<accession>A0ABW6GV60</accession>
<gene>
    <name evidence="8" type="ORF">ACFW6T_31330</name>
</gene>
<dbReference type="PROSITE" id="PS51900">
    <property type="entry name" value="CB"/>
    <property type="match status" value="1"/>
</dbReference>
<evidence type="ECO:0000256" key="1">
    <source>
        <dbReference type="ARBA" id="ARBA00008857"/>
    </source>
</evidence>
<dbReference type="InterPro" id="IPR004107">
    <property type="entry name" value="Integrase_SAM-like_N"/>
</dbReference>
<dbReference type="Gene3D" id="1.10.443.10">
    <property type="entry name" value="Intergrase catalytic core"/>
    <property type="match status" value="1"/>
</dbReference>
<dbReference type="PANTHER" id="PTHR30629:SF2">
    <property type="entry name" value="PROPHAGE INTEGRASE INTS-RELATED"/>
    <property type="match status" value="1"/>
</dbReference>
<dbReference type="EMBL" id="JBHYPX010000090">
    <property type="protein sequence ID" value="MFE1356479.1"/>
    <property type="molecule type" value="Genomic_DNA"/>
</dbReference>
<organism evidence="8 9">
    <name type="scientific">Kitasatospora phosalacinea</name>
    <dbReference type="NCBI Taxonomy" id="2065"/>
    <lineage>
        <taxon>Bacteria</taxon>
        <taxon>Bacillati</taxon>
        <taxon>Actinomycetota</taxon>
        <taxon>Actinomycetes</taxon>
        <taxon>Kitasatosporales</taxon>
        <taxon>Streptomycetaceae</taxon>
        <taxon>Kitasatospora</taxon>
    </lineage>
</organism>
<dbReference type="PANTHER" id="PTHR30629">
    <property type="entry name" value="PROPHAGE INTEGRASE"/>
    <property type="match status" value="1"/>
</dbReference>
<keyword evidence="2" id="KW-0229">DNA integration</keyword>
<dbReference type="InterPro" id="IPR011010">
    <property type="entry name" value="DNA_brk_join_enz"/>
</dbReference>
<dbReference type="RefSeq" id="WP_380318743.1">
    <property type="nucleotide sequence ID" value="NZ_JBHYPW010000007.1"/>
</dbReference>
<dbReference type="Pfam" id="PF00589">
    <property type="entry name" value="Phage_integrase"/>
    <property type="match status" value="1"/>
</dbReference>
<evidence type="ECO:0000256" key="2">
    <source>
        <dbReference type="ARBA" id="ARBA00022908"/>
    </source>
</evidence>
<evidence type="ECO:0000313" key="9">
    <source>
        <dbReference type="Proteomes" id="UP001599542"/>
    </source>
</evidence>
<dbReference type="Proteomes" id="UP001599542">
    <property type="component" value="Unassembled WGS sequence"/>
</dbReference>
<dbReference type="InterPro" id="IPR044068">
    <property type="entry name" value="CB"/>
</dbReference>
<keyword evidence="3 5" id="KW-0238">DNA-binding</keyword>
<dbReference type="InterPro" id="IPR050808">
    <property type="entry name" value="Phage_Integrase"/>
</dbReference>
<protein>
    <submittedName>
        <fullName evidence="8">Tyrosine-type recombinase/integrase</fullName>
    </submittedName>
</protein>
<dbReference type="InterPro" id="IPR002104">
    <property type="entry name" value="Integrase_catalytic"/>
</dbReference>
<name>A0ABW6GV60_9ACTN</name>
<feature type="domain" description="Core-binding (CB)" evidence="7">
    <location>
        <begin position="91"/>
        <end position="173"/>
    </location>
</feature>
<reference evidence="8 9" key="1">
    <citation type="submission" date="2024-09" db="EMBL/GenBank/DDBJ databases">
        <title>The Natural Products Discovery Center: Release of the First 8490 Sequenced Strains for Exploring Actinobacteria Biosynthetic Diversity.</title>
        <authorList>
            <person name="Kalkreuter E."/>
            <person name="Kautsar S.A."/>
            <person name="Yang D."/>
            <person name="Bader C.D."/>
            <person name="Teijaro C.N."/>
            <person name="Fluegel L."/>
            <person name="Davis C.M."/>
            <person name="Simpson J.R."/>
            <person name="Lauterbach L."/>
            <person name="Steele A.D."/>
            <person name="Gui C."/>
            <person name="Meng S."/>
            <person name="Li G."/>
            <person name="Viehrig K."/>
            <person name="Ye F."/>
            <person name="Su P."/>
            <person name="Kiefer A.F."/>
            <person name="Nichols A."/>
            <person name="Cepeda A.J."/>
            <person name="Yan W."/>
            <person name="Fan B."/>
            <person name="Jiang Y."/>
            <person name="Adhikari A."/>
            <person name="Zheng C.-J."/>
            <person name="Schuster L."/>
            <person name="Cowan T.M."/>
            <person name="Smanski M.J."/>
            <person name="Chevrette M.G."/>
            <person name="De Carvalho L.P.S."/>
            <person name="Shen B."/>
        </authorList>
    </citation>
    <scope>NUCLEOTIDE SEQUENCE [LARGE SCALE GENOMIC DNA]</scope>
    <source>
        <strain evidence="8 9">NPDC058753</strain>
    </source>
</reference>
<dbReference type="SUPFAM" id="SSF56349">
    <property type="entry name" value="DNA breaking-rejoining enzymes"/>
    <property type="match status" value="1"/>
</dbReference>
<dbReference type="Gene3D" id="1.10.150.130">
    <property type="match status" value="1"/>
</dbReference>
<sequence>MTADEAEFERGRVYRRCGCRGADRRPIGARCPRLEADELHGSWAYAVDMPTNGEGRSTRRRSGYGSREDAVYALQCVLSAEATGVFEDRKLTVGAFLLEWVALKERTLKPSTAASYAKCVRQELLPVFGRMRLKDLRSRHVAAWQADLRDQGRGAPTVYRLGATLRSALNHAVHKERLIGYNAAEGAIGARPAAAERLCWTAVQAAAFLRHNELYYRDQVADVFEVMLGTGMRRGEVLGLHWEDVHFMERKIFVRWTLATIDNNELHLCAPKTKASRNWVSVNPRVLAALQRQADHQRSLLPAGAPLRGLVFAGVDGAPLRPQYVLDQLRHRQAEAGLPQITIHDLRHTVATIMITSGVSIAIVSKALRHSTIATTINIYGHLLKHAADDAVNALTHAYELAATDLEDWPGFQPRHAA</sequence>